<proteinExistence type="predicted"/>
<gene>
    <name evidence="2" type="ORF">G443_003171</name>
</gene>
<feature type="transmembrane region" description="Helical" evidence="1">
    <location>
        <begin position="272"/>
        <end position="293"/>
    </location>
</feature>
<feature type="transmembrane region" description="Helical" evidence="1">
    <location>
        <begin position="314"/>
        <end position="334"/>
    </location>
</feature>
<keyword evidence="3" id="KW-1185">Reference proteome</keyword>
<evidence type="ECO:0000313" key="3">
    <source>
        <dbReference type="Proteomes" id="UP000791080"/>
    </source>
</evidence>
<feature type="transmembrane region" description="Helical" evidence="1">
    <location>
        <begin position="219"/>
        <end position="238"/>
    </location>
</feature>
<accession>A0ABT1JK46</accession>
<evidence type="ECO:0000313" key="2">
    <source>
        <dbReference type="EMBL" id="MCP2332901.1"/>
    </source>
</evidence>
<comment type="caution">
    <text evidence="2">The sequence shown here is derived from an EMBL/GenBank/DDBJ whole genome shotgun (WGS) entry which is preliminary data.</text>
</comment>
<dbReference type="Proteomes" id="UP000791080">
    <property type="component" value="Unassembled WGS sequence"/>
</dbReference>
<dbReference type="EMBL" id="AUBJ02000001">
    <property type="protein sequence ID" value="MCP2332901.1"/>
    <property type="molecule type" value="Genomic_DNA"/>
</dbReference>
<reference evidence="2 3" key="2">
    <citation type="submission" date="2022-06" db="EMBL/GenBank/DDBJ databases">
        <title>Genomic Encyclopedia of Type Strains, Phase I: the one thousand microbial genomes (KMG-I) project.</title>
        <authorList>
            <person name="Kyrpides N."/>
        </authorList>
    </citation>
    <scope>NUCLEOTIDE SEQUENCE [LARGE SCALE GENOMIC DNA]</scope>
    <source>
        <strain evidence="2 3">DSM 43889</strain>
    </source>
</reference>
<organism evidence="2 3">
    <name type="scientific">Actinoalloteichus caeruleus DSM 43889</name>
    <dbReference type="NCBI Taxonomy" id="1120930"/>
    <lineage>
        <taxon>Bacteria</taxon>
        <taxon>Bacillati</taxon>
        <taxon>Actinomycetota</taxon>
        <taxon>Actinomycetes</taxon>
        <taxon>Pseudonocardiales</taxon>
        <taxon>Pseudonocardiaceae</taxon>
        <taxon>Actinoalloteichus</taxon>
        <taxon>Actinoalloteichus cyanogriseus</taxon>
    </lineage>
</organism>
<feature type="transmembrane region" description="Helical" evidence="1">
    <location>
        <begin position="340"/>
        <end position="358"/>
    </location>
</feature>
<feature type="transmembrane region" description="Helical" evidence="1">
    <location>
        <begin position="110"/>
        <end position="136"/>
    </location>
</feature>
<sequence length="364" mass="37777">MAMNQTNTPTPPTPVAPPPAGAGVTSPIVVVRAAATVLVVYGFLVGLWTSRSGESLWLVDTVREWLNRPLGIGEDFGVLGVMLLLLAFGYQAAGMSAAERSPGRLGLAALRLYLPVAVAVVLAAAALLVGATVWVAPDAGEVSVADYLGNLVWAPHLVGDAIRLVPLAWVPLLAILALAMAAASAPLRAGAHWVPLGCQLAATGLLVWLGLAVPELARLGVVASFLPLVILGQIVWSCRDNGMPTWVGVLLGTGCWAVVALAEPAYPELDNWWYPLTTVFAVLFFLVAVQCAGPVSQAVARSAPARWLSSRSEWLLVLLGVVGFAATDLLTAALPPAVALPLAVALLCGAAELCHLVTRARRAG</sequence>
<keyword evidence="1" id="KW-0812">Transmembrane</keyword>
<feature type="transmembrane region" description="Helical" evidence="1">
    <location>
        <begin position="76"/>
        <end position="98"/>
    </location>
</feature>
<evidence type="ECO:0000256" key="1">
    <source>
        <dbReference type="SAM" id="Phobius"/>
    </source>
</evidence>
<name>A0ABT1JK46_ACTCY</name>
<keyword evidence="1" id="KW-1133">Transmembrane helix</keyword>
<protein>
    <submittedName>
        <fullName evidence="2">Uncharacterized protein</fullName>
    </submittedName>
</protein>
<feature type="transmembrane region" description="Helical" evidence="1">
    <location>
        <begin position="193"/>
        <end position="213"/>
    </location>
</feature>
<keyword evidence="1" id="KW-0472">Membrane</keyword>
<reference evidence="2 3" key="1">
    <citation type="submission" date="2013-07" db="EMBL/GenBank/DDBJ databases">
        <authorList>
            <consortium name="DOE Joint Genome Institute"/>
            <person name="Reeve W."/>
            <person name="Huntemann M."/>
            <person name="Han J."/>
            <person name="Chen A."/>
            <person name="Kyrpides N."/>
            <person name="Mavromatis K."/>
            <person name="Markowitz V."/>
            <person name="Palaniappan K."/>
            <person name="Ivanova N."/>
            <person name="Schaumberg A."/>
            <person name="Pati A."/>
            <person name="Liolios K."/>
            <person name="Nordberg H.P."/>
            <person name="Cantor M.N."/>
            <person name="Hua S.X."/>
            <person name="Woyke T."/>
        </authorList>
    </citation>
    <scope>NUCLEOTIDE SEQUENCE [LARGE SCALE GENOMIC DNA]</scope>
    <source>
        <strain evidence="2 3">DSM 43889</strain>
    </source>
</reference>
<feature type="transmembrane region" description="Helical" evidence="1">
    <location>
        <begin position="245"/>
        <end position="266"/>
    </location>
</feature>
<feature type="transmembrane region" description="Helical" evidence="1">
    <location>
        <begin position="29"/>
        <end position="48"/>
    </location>
</feature>
<feature type="transmembrane region" description="Helical" evidence="1">
    <location>
        <begin position="161"/>
        <end position="181"/>
    </location>
</feature>